<organism evidence="1 2">
    <name type="scientific">Flavobacterium omnivorum</name>
    <dbReference type="NCBI Taxonomy" id="178355"/>
    <lineage>
        <taxon>Bacteria</taxon>
        <taxon>Pseudomonadati</taxon>
        <taxon>Bacteroidota</taxon>
        <taxon>Flavobacteriia</taxon>
        <taxon>Flavobacteriales</taxon>
        <taxon>Flavobacteriaceae</taxon>
        <taxon>Flavobacterium</taxon>
    </lineage>
</organism>
<evidence type="ECO:0000313" key="2">
    <source>
        <dbReference type="Proteomes" id="UP000199274"/>
    </source>
</evidence>
<dbReference type="EMBL" id="FNDB01000011">
    <property type="protein sequence ID" value="SDH64030.1"/>
    <property type="molecule type" value="Genomic_DNA"/>
</dbReference>
<dbReference type="STRING" id="178355.SAMN04488062_11115"/>
<gene>
    <name evidence="1" type="ORF">SAMN04488062_11115</name>
</gene>
<dbReference type="AlphaFoldDB" id="A0A1G8E2V0"/>
<protein>
    <submittedName>
        <fullName evidence="1">Uncharacterized protein</fullName>
    </submittedName>
</protein>
<dbReference type="OrthoDB" id="680899at2"/>
<name>A0A1G8E2V0_9FLAO</name>
<dbReference type="RefSeq" id="WP_091257720.1">
    <property type="nucleotide sequence ID" value="NZ_FNDB01000011.1"/>
</dbReference>
<reference evidence="2" key="1">
    <citation type="submission" date="2016-10" db="EMBL/GenBank/DDBJ databases">
        <authorList>
            <person name="Varghese N."/>
            <person name="Submissions S."/>
        </authorList>
    </citation>
    <scope>NUCLEOTIDE SEQUENCE [LARGE SCALE GENOMIC DNA]</scope>
    <source>
        <strain evidence="2">CGMCC 1.2747</strain>
    </source>
</reference>
<dbReference type="Proteomes" id="UP000199274">
    <property type="component" value="Unassembled WGS sequence"/>
</dbReference>
<accession>A0A1G8E2V0</accession>
<sequence>MEKIQKIQLTKGPFTNQEAKEVLFNLINTKINFHNLKNFSSDIRSGKADQVGLKRVLELTEAKTTIDQIISYANKENLKIKIDTDIMITIE</sequence>
<evidence type="ECO:0000313" key="1">
    <source>
        <dbReference type="EMBL" id="SDH64030.1"/>
    </source>
</evidence>
<proteinExistence type="predicted"/>
<keyword evidence="2" id="KW-1185">Reference proteome</keyword>